<reference evidence="1" key="1">
    <citation type="journal article" date="2021" name="Sci. Adv.">
        <title>The American lobster genome reveals insights on longevity, neural, and immune adaptations.</title>
        <authorList>
            <person name="Polinski J.M."/>
            <person name="Zimin A.V."/>
            <person name="Clark K.F."/>
            <person name="Kohn A.B."/>
            <person name="Sadowski N."/>
            <person name="Timp W."/>
            <person name="Ptitsyn A."/>
            <person name="Khanna P."/>
            <person name="Romanova D.Y."/>
            <person name="Williams P."/>
            <person name="Greenwood S.J."/>
            <person name="Moroz L.L."/>
            <person name="Walt D.R."/>
            <person name="Bodnar A.G."/>
        </authorList>
    </citation>
    <scope>NUCLEOTIDE SEQUENCE</scope>
    <source>
        <strain evidence="1">GMGI-L3</strain>
    </source>
</reference>
<dbReference type="EMBL" id="JAHLQT010008733">
    <property type="protein sequence ID" value="KAG7173854.1"/>
    <property type="molecule type" value="Genomic_DNA"/>
</dbReference>
<evidence type="ECO:0000313" key="1">
    <source>
        <dbReference type="EMBL" id="KAG7173854.1"/>
    </source>
</evidence>
<gene>
    <name evidence="1" type="ORF">Hamer_G018132</name>
</gene>
<name>A0A8J5N688_HOMAM</name>
<proteinExistence type="predicted"/>
<organism evidence="1 2">
    <name type="scientific">Homarus americanus</name>
    <name type="common">American lobster</name>
    <dbReference type="NCBI Taxonomy" id="6706"/>
    <lineage>
        <taxon>Eukaryota</taxon>
        <taxon>Metazoa</taxon>
        <taxon>Ecdysozoa</taxon>
        <taxon>Arthropoda</taxon>
        <taxon>Crustacea</taxon>
        <taxon>Multicrustacea</taxon>
        <taxon>Malacostraca</taxon>
        <taxon>Eumalacostraca</taxon>
        <taxon>Eucarida</taxon>
        <taxon>Decapoda</taxon>
        <taxon>Pleocyemata</taxon>
        <taxon>Astacidea</taxon>
        <taxon>Nephropoidea</taxon>
        <taxon>Nephropidae</taxon>
        <taxon>Homarus</taxon>
    </lineage>
</organism>
<comment type="caution">
    <text evidence="1">The sequence shown here is derived from an EMBL/GenBank/DDBJ whole genome shotgun (WGS) entry which is preliminary data.</text>
</comment>
<dbReference type="Proteomes" id="UP000747542">
    <property type="component" value="Unassembled WGS sequence"/>
</dbReference>
<sequence length="81" mass="9055">MYFSVVALISASVCNNLSITSLVSPLTEFISIIMKNNILVKVCSVSDLYCFYPNDCHPLKHAAFTYHPVNAHSVDLKLYTK</sequence>
<evidence type="ECO:0000313" key="2">
    <source>
        <dbReference type="Proteomes" id="UP000747542"/>
    </source>
</evidence>
<keyword evidence="2" id="KW-1185">Reference proteome</keyword>
<protein>
    <submittedName>
        <fullName evidence="1">Uncharacterized protein</fullName>
    </submittedName>
</protein>
<accession>A0A8J5N688</accession>
<dbReference type="AlphaFoldDB" id="A0A8J5N688"/>